<keyword evidence="1" id="KW-0347">Helicase</keyword>
<keyword evidence="1" id="KW-0378">Hydrolase</keyword>
<evidence type="ECO:0000313" key="1">
    <source>
        <dbReference type="EMBL" id="TQP10815.1"/>
    </source>
</evidence>
<accession>A0A544N8F4</accession>
<dbReference type="GO" id="GO:0004386">
    <property type="term" value="F:helicase activity"/>
    <property type="evidence" value="ECO:0007669"/>
    <property type="project" value="UniProtKB-KW"/>
</dbReference>
<comment type="caution">
    <text evidence="1">The sequence shown here is derived from an EMBL/GenBank/DDBJ whole genome shotgun (WGS) entry which is preliminary data.</text>
</comment>
<organism evidence="1 2">
    <name type="scientific">Vibrio cholerae</name>
    <dbReference type="NCBI Taxonomy" id="666"/>
    <lineage>
        <taxon>Bacteria</taxon>
        <taxon>Pseudomonadati</taxon>
        <taxon>Pseudomonadota</taxon>
        <taxon>Gammaproteobacteria</taxon>
        <taxon>Vibrionales</taxon>
        <taxon>Vibrionaceae</taxon>
        <taxon>Vibrio</taxon>
    </lineage>
</organism>
<proteinExistence type="predicted"/>
<sequence>MFSVYSPQLSRSVVTLTLTPLAVNFVLLFKTFSSSCAEKNTRSGQANSSASTRLRVDAAQPIVAATTA</sequence>
<reference evidence="1 2" key="1">
    <citation type="submission" date="2019-07" db="EMBL/GenBank/DDBJ databases">
        <title>Phenotypic and genotypic antimicrobial resistance traits of Vibrio cholerae non-O1/non-O139 isolated from a large Austrian lake frequently associated with cases of infection.</title>
        <authorList>
            <person name="Lepuschitz S."/>
            <person name="Baron S."/>
            <person name="Larvor E."/>
            <person name="Granier S."/>
            <person name="Pretzer C."/>
            <person name="Mach R.L."/>
            <person name="Farnleitner A.H."/>
            <person name="Ruppitsch W."/>
            <person name="Pleininger S."/>
            <person name="Indra A."/>
            <person name="Kirschner A.K.T."/>
        </authorList>
    </citation>
    <scope>NUCLEOTIDE SEQUENCE [LARGE SCALE GENOMIC DNA]</scope>
    <source>
        <strain evidence="1 2">A12JL36W90</strain>
    </source>
</reference>
<dbReference type="EMBL" id="VIOS01000071">
    <property type="protein sequence ID" value="TQP10815.1"/>
    <property type="molecule type" value="Genomic_DNA"/>
</dbReference>
<evidence type="ECO:0000313" key="2">
    <source>
        <dbReference type="Proteomes" id="UP000319979"/>
    </source>
</evidence>
<keyword evidence="1" id="KW-0547">Nucleotide-binding</keyword>
<protein>
    <submittedName>
        <fullName evidence="1">RNA helicase</fullName>
    </submittedName>
</protein>
<gene>
    <name evidence="1" type="ORF">FLM02_15340</name>
</gene>
<dbReference type="AlphaFoldDB" id="A0A544N8F4"/>
<keyword evidence="1" id="KW-0067">ATP-binding</keyword>
<dbReference type="Proteomes" id="UP000319979">
    <property type="component" value="Unassembled WGS sequence"/>
</dbReference>
<name>A0A544N8F4_VIBCL</name>